<dbReference type="Proteomes" id="UP001197247">
    <property type="component" value="Unassembled WGS sequence"/>
</dbReference>
<dbReference type="EMBL" id="JAHBAY010000014">
    <property type="protein sequence ID" value="MBT0772961.1"/>
    <property type="molecule type" value="Genomic_DNA"/>
</dbReference>
<accession>A0ABS5TQY4</accession>
<evidence type="ECO:0000313" key="1">
    <source>
        <dbReference type="EMBL" id="MBT0772961.1"/>
    </source>
</evidence>
<proteinExistence type="predicted"/>
<gene>
    <name evidence="1" type="ORF">KIH74_28720</name>
</gene>
<sequence length="106" mass="12011">MLSLLVYTAYWTPEDVAHGANDPERTTGESHEFDDADELVDHLIAHGLTEPSCWPVTSNETRIWFSAPSYEHPYTGHREYLTAHRGDDIDDGTWTRIVHRITACAA</sequence>
<evidence type="ECO:0000313" key="2">
    <source>
        <dbReference type="Proteomes" id="UP001197247"/>
    </source>
</evidence>
<protein>
    <submittedName>
        <fullName evidence="1">Uncharacterized protein</fullName>
    </submittedName>
</protein>
<name>A0ABS5TQY4_9ACTN</name>
<organism evidence="1 2">
    <name type="scientific">Kineosporia corallincola</name>
    <dbReference type="NCBI Taxonomy" id="2835133"/>
    <lineage>
        <taxon>Bacteria</taxon>
        <taxon>Bacillati</taxon>
        <taxon>Actinomycetota</taxon>
        <taxon>Actinomycetes</taxon>
        <taxon>Kineosporiales</taxon>
        <taxon>Kineosporiaceae</taxon>
        <taxon>Kineosporia</taxon>
    </lineage>
</organism>
<comment type="caution">
    <text evidence="1">The sequence shown here is derived from an EMBL/GenBank/DDBJ whole genome shotgun (WGS) entry which is preliminary data.</text>
</comment>
<dbReference type="RefSeq" id="WP_214159498.1">
    <property type="nucleotide sequence ID" value="NZ_JAHBAY010000014.1"/>
</dbReference>
<keyword evidence="2" id="KW-1185">Reference proteome</keyword>
<reference evidence="1 2" key="1">
    <citation type="submission" date="2021-05" db="EMBL/GenBank/DDBJ databases">
        <title>Kineosporia and Streptomyces sp. nov. two new marine actinobacteria isolated from Coral.</title>
        <authorList>
            <person name="Buangrab K."/>
            <person name="Sutthacheep M."/>
            <person name="Yeemin T."/>
            <person name="Harunari E."/>
            <person name="Igarashi Y."/>
            <person name="Kanchanasin P."/>
            <person name="Tanasupawat S."/>
            <person name="Phongsopitanun W."/>
        </authorList>
    </citation>
    <scope>NUCLEOTIDE SEQUENCE [LARGE SCALE GENOMIC DNA]</scope>
    <source>
        <strain evidence="1 2">J2-2</strain>
    </source>
</reference>